<reference evidence="1" key="1">
    <citation type="journal article" date="2021" name="Proc. Natl. Acad. Sci. U.S.A.">
        <title>A Catalog of Tens of Thousands of Viruses from Human Metagenomes Reveals Hidden Associations with Chronic Diseases.</title>
        <authorList>
            <person name="Tisza M.J."/>
            <person name="Buck C.B."/>
        </authorList>
    </citation>
    <scope>NUCLEOTIDE SEQUENCE</scope>
    <source>
        <strain evidence="1">Ctw4b6</strain>
    </source>
</reference>
<sequence>MSKYEGPFWLVEAKPGNTAPPVSDTAADRGYHVVHSDVEPEPAKDGQQ</sequence>
<accession>A0A8S5QB89</accession>
<protein>
    <submittedName>
        <fullName evidence="1">Uncharacterized protein</fullName>
    </submittedName>
</protein>
<proteinExistence type="predicted"/>
<name>A0A8S5QB89_9CAUD</name>
<organism evidence="1">
    <name type="scientific">Myoviridae sp. ctw4b6</name>
    <dbReference type="NCBI Taxonomy" id="2825206"/>
    <lineage>
        <taxon>Viruses</taxon>
        <taxon>Duplodnaviria</taxon>
        <taxon>Heunggongvirae</taxon>
        <taxon>Uroviricota</taxon>
        <taxon>Caudoviricetes</taxon>
    </lineage>
</organism>
<dbReference type="EMBL" id="BK015628">
    <property type="protein sequence ID" value="DAE16622.1"/>
    <property type="molecule type" value="Genomic_DNA"/>
</dbReference>
<evidence type="ECO:0000313" key="1">
    <source>
        <dbReference type="EMBL" id="DAE16622.1"/>
    </source>
</evidence>